<dbReference type="OrthoDB" id="9788336at2"/>
<accession>A0A0Q9YJ20</accession>
<evidence type="ECO:0000256" key="2">
    <source>
        <dbReference type="ARBA" id="ARBA00022730"/>
    </source>
</evidence>
<evidence type="ECO:0000256" key="5">
    <source>
        <dbReference type="ARBA" id="ARBA00023274"/>
    </source>
</evidence>
<reference evidence="9" key="1">
    <citation type="submission" date="2015-09" db="EMBL/GenBank/DDBJ databases">
        <title>Draft Genome Sequences of Two Novel Amoeba-resistant Intranuclear Bacteria, Candidatus Berkiella cookevillensis and Candidatus Berkiella aquae.</title>
        <authorList>
            <person name="Mehari Y.T."/>
            <person name="Arivett B.A."/>
            <person name="Farone A.L."/>
            <person name="Gunderson J.H."/>
            <person name="Farone M.B."/>
        </authorList>
    </citation>
    <scope>NUCLEOTIDE SEQUENCE [LARGE SCALE GENOMIC DNA]</scope>
    <source>
        <strain evidence="9">HT99</strain>
    </source>
</reference>
<dbReference type="Pfam" id="PF01281">
    <property type="entry name" value="Ribosomal_L9_N"/>
    <property type="match status" value="1"/>
</dbReference>
<reference evidence="10" key="3">
    <citation type="submission" date="2021-06" db="EMBL/GenBank/DDBJ databases">
        <title>Genomic Description and Analysis of Intracellular Bacteria, Candidatus Berkiella cookevillensis and Candidatus Berkiella aquae.</title>
        <authorList>
            <person name="Kidane D.T."/>
            <person name="Mehari Y.T."/>
            <person name="Rice F.C."/>
            <person name="Arivett B.A."/>
            <person name="Farone A.L."/>
            <person name="Berk S.G."/>
            <person name="Farone M.B."/>
        </authorList>
    </citation>
    <scope>NUCLEOTIDE SEQUENCE</scope>
    <source>
        <strain evidence="10">HT99</strain>
    </source>
</reference>
<dbReference type="InterPro" id="IPR020070">
    <property type="entry name" value="Ribosomal_bL9_N"/>
</dbReference>
<dbReference type="InterPro" id="IPR020594">
    <property type="entry name" value="Ribosomal_bL9_bac/chp"/>
</dbReference>
<dbReference type="Pfam" id="PF03948">
    <property type="entry name" value="Ribosomal_L9_C"/>
    <property type="match status" value="1"/>
</dbReference>
<dbReference type="HAMAP" id="MF_00503">
    <property type="entry name" value="Ribosomal_bL9"/>
    <property type="match status" value="1"/>
</dbReference>
<evidence type="ECO:0000256" key="6">
    <source>
        <dbReference type="ARBA" id="ARBA00035292"/>
    </source>
</evidence>
<comment type="function">
    <text evidence="7">Binds to the 23S rRNA.</text>
</comment>
<dbReference type="PANTHER" id="PTHR21368">
    <property type="entry name" value="50S RIBOSOMAL PROTEIN L9"/>
    <property type="match status" value="1"/>
</dbReference>
<dbReference type="InterPro" id="IPR036791">
    <property type="entry name" value="Ribosomal_bL9_C_sf"/>
</dbReference>
<dbReference type="EMBL" id="LKAJ01000010">
    <property type="protein sequence ID" value="KRG20588.1"/>
    <property type="molecule type" value="Genomic_DNA"/>
</dbReference>
<comment type="caution">
    <text evidence="9">The sequence shown here is derived from an EMBL/GenBank/DDBJ whole genome shotgun (WGS) entry which is preliminary data.</text>
</comment>
<dbReference type="InterPro" id="IPR000244">
    <property type="entry name" value="Ribosomal_bL9"/>
</dbReference>
<evidence type="ECO:0000256" key="3">
    <source>
        <dbReference type="ARBA" id="ARBA00022884"/>
    </source>
</evidence>
<dbReference type="GO" id="GO:0019843">
    <property type="term" value="F:rRNA binding"/>
    <property type="evidence" value="ECO:0007669"/>
    <property type="project" value="UniProtKB-UniRule"/>
</dbReference>
<dbReference type="STRING" id="295108.HT99x_02320"/>
<keyword evidence="5 7" id="KW-0687">Ribonucleoprotein</keyword>
<dbReference type="EMBL" id="LKAJ02000001">
    <property type="protein sequence ID" value="MCS5710196.1"/>
    <property type="molecule type" value="Genomic_DNA"/>
</dbReference>
<evidence type="ECO:0000256" key="7">
    <source>
        <dbReference type="HAMAP-Rule" id="MF_00503"/>
    </source>
</evidence>
<reference evidence="10" key="2">
    <citation type="journal article" date="2016" name="Genome Announc.">
        <title>Draft Genome Sequences of Two Novel Amoeba-Resistant Intranuclear Bacteria, 'Candidatus Berkiella cookevillensis' and 'Candidatus Berkiella aquae'.</title>
        <authorList>
            <person name="Mehari Y.T."/>
            <person name="Arivett B.A."/>
            <person name="Farone A.L."/>
            <person name="Gunderson J.H."/>
            <person name="Farone M.B."/>
        </authorList>
    </citation>
    <scope>NUCLEOTIDE SEQUENCE</scope>
    <source>
        <strain evidence="10">HT99</strain>
    </source>
</reference>
<dbReference type="GO" id="GO:0003735">
    <property type="term" value="F:structural constituent of ribosome"/>
    <property type="evidence" value="ECO:0007669"/>
    <property type="project" value="InterPro"/>
</dbReference>
<keyword evidence="11" id="KW-1185">Reference proteome</keyword>
<gene>
    <name evidence="7 9" type="primary">rplI</name>
    <name evidence="10" type="ORF">HT99x_002010</name>
    <name evidence="9" type="ORF">HT99x_02320</name>
</gene>
<dbReference type="Gene3D" id="3.40.5.10">
    <property type="entry name" value="Ribosomal protein L9, N-terminal domain"/>
    <property type="match status" value="1"/>
</dbReference>
<protein>
    <recommendedName>
        <fullName evidence="6 7">Large ribosomal subunit protein bL9</fullName>
    </recommendedName>
</protein>
<dbReference type="InterPro" id="IPR036935">
    <property type="entry name" value="Ribosomal_bL9_N_sf"/>
</dbReference>
<dbReference type="Gene3D" id="3.10.430.100">
    <property type="entry name" value="Ribosomal protein L9, C-terminal domain"/>
    <property type="match status" value="1"/>
</dbReference>
<dbReference type="RefSeq" id="WP_075066941.1">
    <property type="nucleotide sequence ID" value="NZ_LKAJ02000001.1"/>
</dbReference>
<evidence type="ECO:0000313" key="10">
    <source>
        <dbReference type="EMBL" id="MCS5710196.1"/>
    </source>
</evidence>
<keyword evidence="4 7" id="KW-0689">Ribosomal protein</keyword>
<dbReference type="PROSITE" id="PS00651">
    <property type="entry name" value="RIBOSOMAL_L9"/>
    <property type="match status" value="1"/>
</dbReference>
<dbReference type="SUPFAM" id="SSF55658">
    <property type="entry name" value="L9 N-domain-like"/>
    <property type="match status" value="1"/>
</dbReference>
<keyword evidence="3 7" id="KW-0694">RNA-binding</keyword>
<feature type="domain" description="Ribosomal protein L9" evidence="8">
    <location>
        <begin position="13"/>
        <end position="40"/>
    </location>
</feature>
<sequence length="151" mass="16397">MEVILLENIRNLGKFGSKVDVAKGFGRNFLIPQGKAVPATKANLAKFEAQRSDFEQAAKARLQAAQERAAEVNNTHITIAARAAEGKLYGSIGTVELVKAFKDKGLNIARQEIRLSSGPLRETGEYAIDLQLHAEVLAVAKVTVVPEEENQ</sequence>
<name>A0A0Q9YJ20_9GAMM</name>
<dbReference type="InterPro" id="IPR009027">
    <property type="entry name" value="Ribosomal_bL9/RNase_H1_N"/>
</dbReference>
<organism evidence="9">
    <name type="scientific">Candidatus Berkiella aquae</name>
    <dbReference type="NCBI Taxonomy" id="295108"/>
    <lineage>
        <taxon>Bacteria</taxon>
        <taxon>Pseudomonadati</taxon>
        <taxon>Pseudomonadota</taxon>
        <taxon>Gammaproteobacteria</taxon>
        <taxon>Candidatus Berkiellales</taxon>
        <taxon>Candidatus Berkiellaceae</taxon>
        <taxon>Candidatus Berkiella</taxon>
    </lineage>
</organism>
<evidence type="ECO:0000313" key="11">
    <source>
        <dbReference type="Proteomes" id="UP000051497"/>
    </source>
</evidence>
<dbReference type="GO" id="GO:0006412">
    <property type="term" value="P:translation"/>
    <property type="evidence" value="ECO:0007669"/>
    <property type="project" value="UniProtKB-UniRule"/>
</dbReference>
<dbReference type="AlphaFoldDB" id="A0A0Q9YJ20"/>
<dbReference type="GO" id="GO:1990904">
    <property type="term" value="C:ribonucleoprotein complex"/>
    <property type="evidence" value="ECO:0007669"/>
    <property type="project" value="UniProtKB-KW"/>
</dbReference>
<dbReference type="PATRIC" id="fig|1590043.3.peg.2368"/>
<dbReference type="GO" id="GO:0005840">
    <property type="term" value="C:ribosome"/>
    <property type="evidence" value="ECO:0007669"/>
    <property type="project" value="UniProtKB-KW"/>
</dbReference>
<dbReference type="InterPro" id="IPR020069">
    <property type="entry name" value="Ribosomal_bL9_C"/>
</dbReference>
<comment type="similarity">
    <text evidence="1 7">Belongs to the bacterial ribosomal protein bL9 family.</text>
</comment>
<evidence type="ECO:0000256" key="1">
    <source>
        <dbReference type="ARBA" id="ARBA00010605"/>
    </source>
</evidence>
<dbReference type="SUPFAM" id="SSF55653">
    <property type="entry name" value="Ribosomal protein L9 C-domain"/>
    <property type="match status" value="1"/>
</dbReference>
<evidence type="ECO:0000313" key="9">
    <source>
        <dbReference type="EMBL" id="KRG20588.1"/>
    </source>
</evidence>
<dbReference type="Proteomes" id="UP000051497">
    <property type="component" value="Unassembled WGS sequence"/>
</dbReference>
<evidence type="ECO:0000256" key="4">
    <source>
        <dbReference type="ARBA" id="ARBA00022980"/>
    </source>
</evidence>
<evidence type="ECO:0000259" key="8">
    <source>
        <dbReference type="PROSITE" id="PS00651"/>
    </source>
</evidence>
<dbReference type="NCBIfam" id="TIGR00158">
    <property type="entry name" value="L9"/>
    <property type="match status" value="1"/>
</dbReference>
<keyword evidence="2 7" id="KW-0699">rRNA-binding</keyword>
<proteinExistence type="inferred from homology"/>